<dbReference type="Proteomes" id="UP001149165">
    <property type="component" value="Unassembled WGS sequence"/>
</dbReference>
<evidence type="ECO:0000313" key="3">
    <source>
        <dbReference type="Proteomes" id="UP001149165"/>
    </source>
</evidence>
<reference evidence="2" key="1">
    <citation type="submission" date="2022-11" db="EMBL/GenBank/DDBJ databases">
        <authorList>
            <person name="Petersen C."/>
        </authorList>
    </citation>
    <scope>NUCLEOTIDE SEQUENCE</scope>
    <source>
        <strain evidence="2">IBT 30069</strain>
    </source>
</reference>
<feature type="compositionally biased region" description="Acidic residues" evidence="1">
    <location>
        <begin position="50"/>
        <end position="64"/>
    </location>
</feature>
<evidence type="ECO:0000313" key="2">
    <source>
        <dbReference type="EMBL" id="KAJ5117039.1"/>
    </source>
</evidence>
<keyword evidence="3" id="KW-1185">Reference proteome</keyword>
<proteinExistence type="predicted"/>
<name>A0A9W9GDX3_9EURO</name>
<accession>A0A9W9GDX3</accession>
<dbReference type="AlphaFoldDB" id="A0A9W9GDX3"/>
<feature type="region of interest" description="Disordered" evidence="1">
    <location>
        <begin position="27"/>
        <end position="64"/>
    </location>
</feature>
<protein>
    <submittedName>
        <fullName evidence="2">Uncharacterized protein</fullName>
    </submittedName>
</protein>
<gene>
    <name evidence="2" type="ORF">N7456_001387</name>
</gene>
<evidence type="ECO:0000256" key="1">
    <source>
        <dbReference type="SAM" id="MobiDB-lite"/>
    </source>
</evidence>
<sequence>MPARRRPVKWSVHHPYPNGFLEILAETVSHSSGPQDQAAVRPTIPKSENPDDYNEDDDHEDDDHDVELLDKIREEVELALHEEFIARQHVNQYRRDESLNIERERDRERQEEDARERVIQLAIDFEKAKQGLSDNFNLWKFAASLILCFFLTDQGEIELLVGDVHYQKQLRFTN</sequence>
<dbReference type="EMBL" id="JAPQKH010000001">
    <property type="protein sequence ID" value="KAJ5117039.1"/>
    <property type="molecule type" value="Genomic_DNA"/>
</dbReference>
<reference evidence="2" key="2">
    <citation type="journal article" date="2023" name="IMA Fungus">
        <title>Comparative genomic study of the Penicillium genus elucidates a diverse pangenome and 15 lateral gene transfer events.</title>
        <authorList>
            <person name="Petersen C."/>
            <person name="Sorensen T."/>
            <person name="Nielsen M.R."/>
            <person name="Sondergaard T.E."/>
            <person name="Sorensen J.L."/>
            <person name="Fitzpatrick D.A."/>
            <person name="Frisvad J.C."/>
            <person name="Nielsen K.L."/>
        </authorList>
    </citation>
    <scope>NUCLEOTIDE SEQUENCE</scope>
    <source>
        <strain evidence="2">IBT 30069</strain>
    </source>
</reference>
<comment type="caution">
    <text evidence="2">The sequence shown here is derived from an EMBL/GenBank/DDBJ whole genome shotgun (WGS) entry which is preliminary data.</text>
</comment>
<organism evidence="2 3">
    <name type="scientific">Penicillium angulare</name>
    <dbReference type="NCBI Taxonomy" id="116970"/>
    <lineage>
        <taxon>Eukaryota</taxon>
        <taxon>Fungi</taxon>
        <taxon>Dikarya</taxon>
        <taxon>Ascomycota</taxon>
        <taxon>Pezizomycotina</taxon>
        <taxon>Eurotiomycetes</taxon>
        <taxon>Eurotiomycetidae</taxon>
        <taxon>Eurotiales</taxon>
        <taxon>Aspergillaceae</taxon>
        <taxon>Penicillium</taxon>
    </lineage>
</organism>